<evidence type="ECO:0000313" key="1">
    <source>
        <dbReference type="EMBL" id="MBB5035823.1"/>
    </source>
</evidence>
<reference evidence="1 2" key="1">
    <citation type="submission" date="2020-08" db="EMBL/GenBank/DDBJ databases">
        <title>Genomic Encyclopedia of Type Strains, Phase IV (KMG-IV): sequencing the most valuable type-strain genomes for metagenomic binning, comparative biology and taxonomic classification.</title>
        <authorList>
            <person name="Goeker M."/>
        </authorList>
    </citation>
    <scope>NUCLEOTIDE SEQUENCE [LARGE SCALE GENOMIC DNA]</scope>
    <source>
        <strain evidence="1 2">DSM 12251</strain>
    </source>
</reference>
<gene>
    <name evidence="1" type="ORF">HNQ64_000057</name>
</gene>
<protein>
    <submittedName>
        <fullName evidence="1">Uncharacterized protein</fullName>
    </submittedName>
</protein>
<dbReference type="Proteomes" id="UP000534294">
    <property type="component" value="Unassembled WGS sequence"/>
</dbReference>
<proteinExistence type="predicted"/>
<accession>A0A7W8DMY4</accession>
<dbReference type="AlphaFoldDB" id="A0A7W8DMY4"/>
<dbReference type="EMBL" id="JACHIF010000001">
    <property type="protein sequence ID" value="MBB5035823.1"/>
    <property type="molecule type" value="Genomic_DNA"/>
</dbReference>
<comment type="caution">
    <text evidence="1">The sequence shown here is derived from an EMBL/GenBank/DDBJ whole genome shotgun (WGS) entry which is preliminary data.</text>
</comment>
<evidence type="ECO:0000313" key="2">
    <source>
        <dbReference type="Proteomes" id="UP000534294"/>
    </source>
</evidence>
<sequence>MNMITHNFHLAPSSVSLSDEQRVLLEQVSASPGAFSSVRRRAQALLMLDQGLPVGQITAQSSMDRRTIHSLITRHRTGGVKTALLGQRSSLERRQWLALSPMSH</sequence>
<organism evidence="1 2">
    <name type="scientific">Prosthecobacter dejongeii</name>
    <dbReference type="NCBI Taxonomy" id="48465"/>
    <lineage>
        <taxon>Bacteria</taxon>
        <taxon>Pseudomonadati</taxon>
        <taxon>Verrucomicrobiota</taxon>
        <taxon>Verrucomicrobiia</taxon>
        <taxon>Verrucomicrobiales</taxon>
        <taxon>Verrucomicrobiaceae</taxon>
        <taxon>Prosthecobacter</taxon>
    </lineage>
</organism>
<name>A0A7W8DMY4_9BACT</name>
<dbReference type="Pfam" id="PF13384">
    <property type="entry name" value="HTH_23"/>
    <property type="match status" value="1"/>
</dbReference>
<keyword evidence="2" id="KW-1185">Reference proteome</keyword>